<dbReference type="Gene3D" id="3.40.50.170">
    <property type="entry name" value="Formyl transferase, N-terminal domain"/>
    <property type="match status" value="1"/>
</dbReference>
<keyword evidence="3" id="KW-0658">Purine biosynthesis</keyword>
<dbReference type="PANTHER" id="PTHR43369">
    <property type="entry name" value="PHOSPHORIBOSYLGLYCINAMIDE FORMYLTRANSFERASE"/>
    <property type="match status" value="1"/>
</dbReference>
<keyword evidence="2 6" id="KW-0808">Transferase</keyword>
<dbReference type="SUPFAM" id="SSF53328">
    <property type="entry name" value="Formyltransferase"/>
    <property type="match status" value="1"/>
</dbReference>
<dbReference type="Pfam" id="PF00551">
    <property type="entry name" value="Formyl_trans_N"/>
    <property type="match status" value="1"/>
</dbReference>
<proteinExistence type="predicted"/>
<name>A0ABT7QRN3_9BACT</name>
<dbReference type="InterPro" id="IPR002376">
    <property type="entry name" value="Formyl_transf_N"/>
</dbReference>
<evidence type="ECO:0000259" key="5">
    <source>
        <dbReference type="Pfam" id="PF00551"/>
    </source>
</evidence>
<evidence type="ECO:0000256" key="1">
    <source>
        <dbReference type="ARBA" id="ARBA00005054"/>
    </source>
</evidence>
<evidence type="ECO:0000256" key="4">
    <source>
        <dbReference type="NCBIfam" id="TIGR00639"/>
    </source>
</evidence>
<evidence type="ECO:0000256" key="3">
    <source>
        <dbReference type="ARBA" id="ARBA00022755"/>
    </source>
</evidence>
<dbReference type="EC" id="2.1.2.2" evidence="4"/>
<comment type="caution">
    <text evidence="6">The sequence shown here is derived from an EMBL/GenBank/DDBJ whole genome shotgun (WGS) entry which is preliminary data.</text>
</comment>
<evidence type="ECO:0000313" key="6">
    <source>
        <dbReference type="EMBL" id="MDM5263757.1"/>
    </source>
</evidence>
<dbReference type="PANTHER" id="PTHR43369:SF2">
    <property type="entry name" value="PHOSPHORIBOSYLGLYCINAMIDE FORMYLTRANSFERASE"/>
    <property type="match status" value="1"/>
</dbReference>
<feature type="domain" description="Formyl transferase N-terminal" evidence="5">
    <location>
        <begin position="5"/>
        <end position="180"/>
    </location>
</feature>
<dbReference type="InterPro" id="IPR036477">
    <property type="entry name" value="Formyl_transf_N_sf"/>
</dbReference>
<comment type="pathway">
    <text evidence="1">Purine metabolism; IMP biosynthesis via de novo pathway; N(2)-formyl-N(1)-(5-phospho-D-ribosyl)glycinamide from N(1)-(5-phospho-D-ribosyl)glycinamide (10-formyl THF route): step 1/1.</text>
</comment>
<organism evidence="6 7">
    <name type="scientific">Sulfurovum xiamenensis</name>
    <dbReference type="NCBI Taxonomy" id="3019066"/>
    <lineage>
        <taxon>Bacteria</taxon>
        <taxon>Pseudomonadati</taxon>
        <taxon>Campylobacterota</taxon>
        <taxon>Epsilonproteobacteria</taxon>
        <taxon>Campylobacterales</taxon>
        <taxon>Sulfurovaceae</taxon>
        <taxon>Sulfurovum</taxon>
    </lineage>
</organism>
<dbReference type="Proteomes" id="UP001169066">
    <property type="component" value="Unassembled WGS sequence"/>
</dbReference>
<evidence type="ECO:0000313" key="7">
    <source>
        <dbReference type="Proteomes" id="UP001169066"/>
    </source>
</evidence>
<keyword evidence="7" id="KW-1185">Reference proteome</keyword>
<protein>
    <recommendedName>
        <fullName evidence="4">Phosphoribosylglycinamide formyltransferase</fullName>
        <ecNumber evidence="4">2.1.2.2</ecNumber>
    </recommendedName>
</protein>
<dbReference type="InterPro" id="IPR004607">
    <property type="entry name" value="GART"/>
</dbReference>
<gene>
    <name evidence="6" type="primary">purN</name>
    <name evidence="6" type="ORF">PF327_06065</name>
</gene>
<dbReference type="NCBIfam" id="TIGR00639">
    <property type="entry name" value="PurN"/>
    <property type="match status" value="1"/>
</dbReference>
<dbReference type="RefSeq" id="WP_008245771.1">
    <property type="nucleotide sequence ID" value="NZ_JAQIBC010000003.1"/>
</dbReference>
<evidence type="ECO:0000256" key="2">
    <source>
        <dbReference type="ARBA" id="ARBA00022679"/>
    </source>
</evidence>
<accession>A0ABT7QRN3</accession>
<dbReference type="EMBL" id="JAQIBC010000003">
    <property type="protein sequence ID" value="MDM5263757.1"/>
    <property type="molecule type" value="Genomic_DNA"/>
</dbReference>
<sequence length="185" mass="20390">MANGKKIAVLFSGKGSNFAYIVKTLHHKGFEVVVALTNNPNAEGIHIAKEASIPLEIIDSKAYESREDFDAAVVECLHKYNPDLTVLAGFMRILTPTFTEHIKSINLHPSLLPRHKGLNAIEKSYKDEHTHGGASVHYVTSELDGGEVILQKEVAKEGLSFEAYDKKIRSIEKEALVEAIQKVLG</sequence>
<dbReference type="GO" id="GO:0004644">
    <property type="term" value="F:phosphoribosylglycinamide formyltransferase activity"/>
    <property type="evidence" value="ECO:0007669"/>
    <property type="project" value="UniProtKB-EC"/>
</dbReference>
<reference evidence="6" key="1">
    <citation type="submission" date="2023-01" db="EMBL/GenBank/DDBJ databases">
        <title>Sulfurovum sp. XTW-4 genome assembly.</title>
        <authorList>
            <person name="Wang J."/>
        </authorList>
    </citation>
    <scope>NUCLEOTIDE SEQUENCE</scope>
    <source>
        <strain evidence="6">XTW-4</strain>
    </source>
</reference>